<gene>
    <name evidence="1" type="ORF">BRAFLDRAFT_65051</name>
</gene>
<dbReference type="InParanoid" id="C3ZBH6"/>
<sequence>MGRRIGSDPGKTLITRERNYPFFATYCLERKDQGAPCCSVVWRNSRSEVMLQRVDLCDLCWAPASMGRCHLGVPGSGLIRTRLGNQDIVLKGKYDIESGFVLRKVADGPLEHWQVKKRKSLTQGGG</sequence>
<proteinExistence type="predicted"/>
<organism>
    <name type="scientific">Branchiostoma floridae</name>
    <name type="common">Florida lancelet</name>
    <name type="synonym">Amphioxus</name>
    <dbReference type="NCBI Taxonomy" id="7739"/>
    <lineage>
        <taxon>Eukaryota</taxon>
        <taxon>Metazoa</taxon>
        <taxon>Chordata</taxon>
        <taxon>Cephalochordata</taxon>
        <taxon>Leptocardii</taxon>
        <taxon>Amphioxiformes</taxon>
        <taxon>Branchiostomatidae</taxon>
        <taxon>Branchiostoma</taxon>
    </lineage>
</organism>
<name>C3ZBH6_BRAFL</name>
<reference evidence="1" key="1">
    <citation type="journal article" date="2008" name="Nature">
        <title>The amphioxus genome and the evolution of the chordate karyotype.</title>
        <authorList>
            <consortium name="US DOE Joint Genome Institute (JGI-PGF)"/>
            <person name="Putnam N.H."/>
            <person name="Butts T."/>
            <person name="Ferrier D.E.K."/>
            <person name="Furlong R.F."/>
            <person name="Hellsten U."/>
            <person name="Kawashima T."/>
            <person name="Robinson-Rechavi M."/>
            <person name="Shoguchi E."/>
            <person name="Terry A."/>
            <person name="Yu J.-K."/>
            <person name="Benito-Gutierrez E.L."/>
            <person name="Dubchak I."/>
            <person name="Garcia-Fernandez J."/>
            <person name="Gibson-Brown J.J."/>
            <person name="Grigoriev I.V."/>
            <person name="Horton A.C."/>
            <person name="de Jong P.J."/>
            <person name="Jurka J."/>
            <person name="Kapitonov V.V."/>
            <person name="Kohara Y."/>
            <person name="Kuroki Y."/>
            <person name="Lindquist E."/>
            <person name="Lucas S."/>
            <person name="Osoegawa K."/>
            <person name="Pennacchio L.A."/>
            <person name="Salamov A.A."/>
            <person name="Satou Y."/>
            <person name="Sauka-Spengler T."/>
            <person name="Schmutz J."/>
            <person name="Shin-I T."/>
            <person name="Toyoda A."/>
            <person name="Bronner-Fraser M."/>
            <person name="Fujiyama A."/>
            <person name="Holland L.Z."/>
            <person name="Holland P.W.H."/>
            <person name="Satoh N."/>
            <person name="Rokhsar D.S."/>
        </authorList>
    </citation>
    <scope>NUCLEOTIDE SEQUENCE [LARGE SCALE GENOMIC DNA]</scope>
    <source>
        <strain evidence="1">S238N-H82</strain>
        <tissue evidence="1">Testes</tissue>
    </source>
</reference>
<evidence type="ECO:0000313" key="1">
    <source>
        <dbReference type="EMBL" id="EEN50213.1"/>
    </source>
</evidence>
<accession>C3ZBH6</accession>
<dbReference type="AlphaFoldDB" id="C3ZBH6"/>
<protein>
    <submittedName>
        <fullName evidence="1">Uncharacterized protein</fullName>
    </submittedName>
</protein>
<dbReference type="EMBL" id="GG666603">
    <property type="protein sequence ID" value="EEN50213.1"/>
    <property type="molecule type" value="Genomic_DNA"/>
</dbReference>